<protein>
    <recommendedName>
        <fullName evidence="3">DUF4926 domain-containing protein</fullName>
    </recommendedName>
</protein>
<accession>A0A6G8Q1F0</accession>
<dbReference type="AlphaFoldDB" id="A0A6G8Q1F0"/>
<evidence type="ECO:0000313" key="1">
    <source>
        <dbReference type="EMBL" id="QIN80293.1"/>
    </source>
</evidence>
<gene>
    <name evidence="1" type="ORF">GBA65_19195</name>
</gene>
<evidence type="ECO:0008006" key="3">
    <source>
        <dbReference type="Google" id="ProtNLM"/>
    </source>
</evidence>
<evidence type="ECO:0000313" key="2">
    <source>
        <dbReference type="Proteomes" id="UP000502706"/>
    </source>
</evidence>
<dbReference type="Proteomes" id="UP000502706">
    <property type="component" value="Chromosome"/>
</dbReference>
<sequence>MEDTARTHEGWVGYKEYDLVSIPADIPAIGVKIGETGLVRDLDLRLGGDVIATLQLISPTGQTKGWVEMEVRPSERVLSYSAAG</sequence>
<name>A0A6G8Q1F0_9ACTN</name>
<proteinExistence type="predicted"/>
<dbReference type="KEGG" id="rmar:GBA65_19195"/>
<dbReference type="RefSeq" id="WP_166397964.1">
    <property type="nucleotide sequence ID" value="NZ_CP045121.1"/>
</dbReference>
<keyword evidence="2" id="KW-1185">Reference proteome</keyword>
<dbReference type="EMBL" id="CP045121">
    <property type="protein sequence ID" value="QIN80293.1"/>
    <property type="molecule type" value="Genomic_DNA"/>
</dbReference>
<organism evidence="1 2">
    <name type="scientific">Rubrobacter marinus</name>
    <dbReference type="NCBI Taxonomy" id="2653852"/>
    <lineage>
        <taxon>Bacteria</taxon>
        <taxon>Bacillati</taxon>
        <taxon>Actinomycetota</taxon>
        <taxon>Rubrobacteria</taxon>
        <taxon>Rubrobacterales</taxon>
        <taxon>Rubrobacteraceae</taxon>
        <taxon>Rubrobacter</taxon>
    </lineage>
</organism>
<reference evidence="1 2" key="1">
    <citation type="submission" date="2019-10" db="EMBL/GenBank/DDBJ databases">
        <title>Rubrobacter sp nov SCSIO 52915 isolated from a deep-sea sediment in the South China Sea.</title>
        <authorList>
            <person name="Chen R.W."/>
        </authorList>
    </citation>
    <scope>NUCLEOTIDE SEQUENCE [LARGE SCALE GENOMIC DNA]</scope>
    <source>
        <strain evidence="1 2">SCSIO 52915</strain>
    </source>
</reference>